<keyword evidence="2 4" id="KW-1133">Transmembrane helix</keyword>
<dbReference type="PROSITE" id="PS50850">
    <property type="entry name" value="MFS"/>
    <property type="match status" value="1"/>
</dbReference>
<proteinExistence type="predicted"/>
<dbReference type="OrthoDB" id="9776171at2"/>
<dbReference type="GO" id="GO:0022857">
    <property type="term" value="F:transmembrane transporter activity"/>
    <property type="evidence" value="ECO:0007669"/>
    <property type="project" value="InterPro"/>
</dbReference>
<evidence type="ECO:0000313" key="7">
    <source>
        <dbReference type="Proteomes" id="UP000265926"/>
    </source>
</evidence>
<dbReference type="InterPro" id="IPR020846">
    <property type="entry name" value="MFS_dom"/>
</dbReference>
<evidence type="ECO:0000256" key="1">
    <source>
        <dbReference type="ARBA" id="ARBA00022692"/>
    </source>
</evidence>
<evidence type="ECO:0000313" key="6">
    <source>
        <dbReference type="EMBL" id="RIJ48362.1"/>
    </source>
</evidence>
<gene>
    <name evidence="6" type="ORF">D1614_11590</name>
</gene>
<reference evidence="6 7" key="1">
    <citation type="submission" date="2018-08" db="EMBL/GenBank/DDBJ databases">
        <title>Pallidiluteibacterium maritimus gen. nov., sp. nov., isolated from coastal sediment.</title>
        <authorList>
            <person name="Zhou L.Y."/>
        </authorList>
    </citation>
    <scope>NUCLEOTIDE SEQUENCE [LARGE SCALE GENOMIC DNA]</scope>
    <source>
        <strain evidence="6 7">XSD2</strain>
    </source>
</reference>
<comment type="caution">
    <text evidence="6">The sequence shown here is derived from an EMBL/GenBank/DDBJ whole genome shotgun (WGS) entry which is preliminary data.</text>
</comment>
<dbReference type="Proteomes" id="UP000265926">
    <property type="component" value="Unassembled WGS sequence"/>
</dbReference>
<keyword evidence="3 4" id="KW-0472">Membrane</keyword>
<feature type="transmembrane region" description="Helical" evidence="4">
    <location>
        <begin position="173"/>
        <end position="194"/>
    </location>
</feature>
<dbReference type="SUPFAM" id="SSF103473">
    <property type="entry name" value="MFS general substrate transporter"/>
    <property type="match status" value="1"/>
</dbReference>
<feature type="transmembrane region" description="Helical" evidence="4">
    <location>
        <begin position="103"/>
        <end position="123"/>
    </location>
</feature>
<protein>
    <submittedName>
        <fullName evidence="6">MFS transporter</fullName>
    </submittedName>
</protein>
<sequence length="401" mass="43908">MNHSRTIAGLPSNVWILTIAQALILSVSSLVVFVGGLVGTQLAPVENLATLPVASIVVGTALAIPPVTLLMNTIGRRRSFFIMISYSIAVAFLAGYSILLSNFYLFCFSTFLFGGTYSCVMQFRFASMESVDEALIPKAASMVLVGGIAAAFLGPEIAVFGKDLLKVEFAGSFIMLSGLFVVAMLFLLGFRNPVIREEKAESPQRPLKAIFQQRIFWVALLSATIGYAVMSFIMTATPVHMHVMEGHSLAHTKWVIQSHIIAMFLPSLITAWIIRKLGIPLMMMIGLVAYLACIAIAFLGHHLLNYWVSLVLLGIGWNFLFIGGTTLLPQAYRAGERFKVQAVNDFVIFGTQAVASLSAGWFIFAVGWQVLLLINLPFIFLLMVVILKWNSRTTEPAISKT</sequence>
<evidence type="ECO:0000259" key="5">
    <source>
        <dbReference type="PROSITE" id="PS50850"/>
    </source>
</evidence>
<feature type="transmembrane region" description="Helical" evidence="4">
    <location>
        <begin position="281"/>
        <end position="300"/>
    </location>
</feature>
<dbReference type="InterPro" id="IPR036259">
    <property type="entry name" value="MFS_trans_sf"/>
</dbReference>
<dbReference type="Gene3D" id="1.20.1250.20">
    <property type="entry name" value="MFS general substrate transporter like domains"/>
    <property type="match status" value="1"/>
</dbReference>
<organism evidence="6 7">
    <name type="scientific">Maribellus luteus</name>
    <dbReference type="NCBI Taxonomy" id="2305463"/>
    <lineage>
        <taxon>Bacteria</taxon>
        <taxon>Pseudomonadati</taxon>
        <taxon>Bacteroidota</taxon>
        <taxon>Bacteroidia</taxon>
        <taxon>Marinilabiliales</taxon>
        <taxon>Prolixibacteraceae</taxon>
        <taxon>Maribellus</taxon>
    </lineage>
</organism>
<evidence type="ECO:0000256" key="2">
    <source>
        <dbReference type="ARBA" id="ARBA00022989"/>
    </source>
</evidence>
<dbReference type="Pfam" id="PF07690">
    <property type="entry name" value="MFS_1"/>
    <property type="match status" value="1"/>
</dbReference>
<accession>A0A399T0F6</accession>
<feature type="transmembrane region" description="Helical" evidence="4">
    <location>
        <begin position="135"/>
        <end position="153"/>
    </location>
</feature>
<dbReference type="EMBL" id="QWGR01000005">
    <property type="protein sequence ID" value="RIJ48362.1"/>
    <property type="molecule type" value="Genomic_DNA"/>
</dbReference>
<keyword evidence="1 4" id="KW-0812">Transmembrane</keyword>
<feature type="transmembrane region" description="Helical" evidence="4">
    <location>
        <begin position="49"/>
        <end position="68"/>
    </location>
</feature>
<feature type="transmembrane region" description="Helical" evidence="4">
    <location>
        <begin position="12"/>
        <end position="37"/>
    </location>
</feature>
<dbReference type="AlphaFoldDB" id="A0A399T0F6"/>
<dbReference type="RefSeq" id="WP_119438094.1">
    <property type="nucleotide sequence ID" value="NZ_QWGR01000005.1"/>
</dbReference>
<dbReference type="PANTHER" id="PTHR23534:SF1">
    <property type="entry name" value="MAJOR FACILITATOR SUPERFAMILY PROTEIN"/>
    <property type="match status" value="1"/>
</dbReference>
<feature type="domain" description="Major facilitator superfamily (MFS) profile" evidence="5">
    <location>
        <begin position="215"/>
        <end position="401"/>
    </location>
</feature>
<evidence type="ECO:0000256" key="4">
    <source>
        <dbReference type="SAM" id="Phobius"/>
    </source>
</evidence>
<dbReference type="InterPro" id="IPR011701">
    <property type="entry name" value="MFS"/>
</dbReference>
<dbReference type="PANTHER" id="PTHR23534">
    <property type="entry name" value="MFS PERMEASE"/>
    <property type="match status" value="1"/>
</dbReference>
<feature type="transmembrane region" description="Helical" evidence="4">
    <location>
        <begin position="80"/>
        <end position="97"/>
    </location>
</feature>
<name>A0A399T0F6_9BACT</name>
<feature type="transmembrane region" description="Helical" evidence="4">
    <location>
        <begin position="340"/>
        <end position="364"/>
    </location>
</feature>
<feature type="transmembrane region" description="Helical" evidence="4">
    <location>
        <begin position="254"/>
        <end position="274"/>
    </location>
</feature>
<feature type="transmembrane region" description="Helical" evidence="4">
    <location>
        <begin position="370"/>
        <end position="390"/>
    </location>
</feature>
<feature type="transmembrane region" description="Helical" evidence="4">
    <location>
        <begin position="215"/>
        <end position="234"/>
    </location>
</feature>
<keyword evidence="7" id="KW-1185">Reference proteome</keyword>
<feature type="transmembrane region" description="Helical" evidence="4">
    <location>
        <begin position="306"/>
        <end position="328"/>
    </location>
</feature>
<evidence type="ECO:0000256" key="3">
    <source>
        <dbReference type="ARBA" id="ARBA00023136"/>
    </source>
</evidence>